<evidence type="ECO:0000313" key="2">
    <source>
        <dbReference type="Proteomes" id="UP000503129"/>
    </source>
</evidence>
<dbReference type="Proteomes" id="UP000503129">
    <property type="component" value="Chromosome"/>
</dbReference>
<organism evidence="1 2">
    <name type="scientific">Brasilonema sennae CENA114</name>
    <dbReference type="NCBI Taxonomy" id="415709"/>
    <lineage>
        <taxon>Bacteria</taxon>
        <taxon>Bacillati</taxon>
        <taxon>Cyanobacteriota</taxon>
        <taxon>Cyanophyceae</taxon>
        <taxon>Nostocales</taxon>
        <taxon>Scytonemataceae</taxon>
        <taxon>Brasilonema</taxon>
        <taxon>Bromeliae group (in: Brasilonema)</taxon>
    </lineage>
</organism>
<evidence type="ECO:0000313" key="1">
    <source>
        <dbReference type="EMBL" id="QDL09874.1"/>
    </source>
</evidence>
<keyword evidence="2" id="KW-1185">Reference proteome</keyword>
<name>A0A856MI04_9CYAN</name>
<dbReference type="KEGG" id="bsen:DP114_20080"/>
<dbReference type="AlphaFoldDB" id="A0A856MI04"/>
<sequence length="89" mass="9630">MEEKKMETLHGLVLTDISATITVTSNGCTKKDDFKIELTKSLPPIATFIRVKPDNCDAVAHSIDLVFSLKEVGAAEFKVANPFVPGPAK</sequence>
<reference evidence="1 2" key="1">
    <citation type="submission" date="2018-06" db="EMBL/GenBank/DDBJ databases">
        <title>Comparative genomics of Brasilonema spp. strains.</title>
        <authorList>
            <person name="Alvarenga D.O."/>
            <person name="Fiore M.F."/>
            <person name="Varani A.M."/>
        </authorList>
    </citation>
    <scope>NUCLEOTIDE SEQUENCE [LARGE SCALE GENOMIC DNA]</scope>
    <source>
        <strain evidence="1 2">CENA114</strain>
    </source>
</reference>
<accession>A0A856MI04</accession>
<proteinExistence type="predicted"/>
<dbReference type="EMBL" id="CP030118">
    <property type="protein sequence ID" value="QDL09874.1"/>
    <property type="molecule type" value="Genomic_DNA"/>
</dbReference>
<protein>
    <submittedName>
        <fullName evidence="1">Uncharacterized protein</fullName>
    </submittedName>
</protein>
<gene>
    <name evidence="1" type="ORF">DP114_20080</name>
</gene>